<evidence type="ECO:0000256" key="2">
    <source>
        <dbReference type="ARBA" id="ARBA00003690"/>
    </source>
</evidence>
<protein>
    <recommendedName>
        <fullName evidence="18">Cytochrome P450</fullName>
    </recommendedName>
</protein>
<dbReference type="PROSITE" id="PS00086">
    <property type="entry name" value="CYTOCHROME_P450"/>
    <property type="match status" value="1"/>
</dbReference>
<evidence type="ECO:0000256" key="11">
    <source>
        <dbReference type="ARBA" id="ARBA00023004"/>
    </source>
</evidence>
<keyword evidence="12 14" id="KW-0503">Monooxygenase</keyword>
<dbReference type="GO" id="GO:0016712">
    <property type="term" value="F:oxidoreductase activity, acting on paired donors, with incorporation or reduction of molecular oxygen, reduced flavin or flavoprotein as one donor, and incorporation of one atom of oxygen"/>
    <property type="evidence" value="ECO:0007669"/>
    <property type="project" value="TreeGrafter"/>
</dbReference>
<dbReference type="PANTHER" id="PTHR24300">
    <property type="entry name" value="CYTOCHROME P450 508A4-RELATED"/>
    <property type="match status" value="1"/>
</dbReference>
<proteinExistence type="inferred from homology"/>
<evidence type="ECO:0000256" key="15">
    <source>
        <dbReference type="SAM" id="SignalP"/>
    </source>
</evidence>
<dbReference type="GO" id="GO:0005789">
    <property type="term" value="C:endoplasmic reticulum membrane"/>
    <property type="evidence" value="ECO:0007669"/>
    <property type="project" value="UniProtKB-SubCell"/>
</dbReference>
<dbReference type="GO" id="GO:0006805">
    <property type="term" value="P:xenobiotic metabolic process"/>
    <property type="evidence" value="ECO:0007669"/>
    <property type="project" value="TreeGrafter"/>
</dbReference>
<dbReference type="AlphaFoldDB" id="A0A8J2PY08"/>
<dbReference type="PANTHER" id="PTHR24300:SF403">
    <property type="entry name" value="CYTOCHROME P450 306A1"/>
    <property type="match status" value="1"/>
</dbReference>
<dbReference type="FunFam" id="1.10.630.10:FF:000238">
    <property type="entry name" value="Cytochrome P450 2A6"/>
    <property type="match status" value="1"/>
</dbReference>
<evidence type="ECO:0000313" key="17">
    <source>
        <dbReference type="Proteomes" id="UP000708208"/>
    </source>
</evidence>
<keyword evidence="11 14" id="KW-0408">Iron</keyword>
<evidence type="ECO:0008006" key="18">
    <source>
        <dbReference type="Google" id="ProtNLM"/>
    </source>
</evidence>
<evidence type="ECO:0000256" key="9">
    <source>
        <dbReference type="ARBA" id="ARBA00022848"/>
    </source>
</evidence>
<gene>
    <name evidence="16" type="ORF">AFUS01_LOCUS46825</name>
</gene>
<keyword evidence="17" id="KW-1185">Reference proteome</keyword>
<comment type="caution">
    <text evidence="16">The sequence shown here is derived from an EMBL/GenBank/DDBJ whole genome shotgun (WGS) entry which is preliminary data.</text>
</comment>
<dbReference type="Pfam" id="PF00067">
    <property type="entry name" value="p450"/>
    <property type="match status" value="2"/>
</dbReference>
<dbReference type="GO" id="GO:0006082">
    <property type="term" value="P:organic acid metabolic process"/>
    <property type="evidence" value="ECO:0007669"/>
    <property type="project" value="TreeGrafter"/>
</dbReference>
<keyword evidence="7 14" id="KW-0479">Metal-binding</keyword>
<evidence type="ECO:0000256" key="13">
    <source>
        <dbReference type="ARBA" id="ARBA00023136"/>
    </source>
</evidence>
<evidence type="ECO:0000256" key="12">
    <source>
        <dbReference type="ARBA" id="ARBA00023033"/>
    </source>
</evidence>
<keyword evidence="13" id="KW-0472">Membrane</keyword>
<evidence type="ECO:0000256" key="8">
    <source>
        <dbReference type="ARBA" id="ARBA00022824"/>
    </source>
</evidence>
<dbReference type="InterPro" id="IPR017972">
    <property type="entry name" value="Cyt_P450_CS"/>
</dbReference>
<comment type="similarity">
    <text evidence="5 14">Belongs to the cytochrome P450 family.</text>
</comment>
<dbReference type="GO" id="GO:0008395">
    <property type="term" value="F:steroid hydroxylase activity"/>
    <property type="evidence" value="ECO:0007669"/>
    <property type="project" value="TreeGrafter"/>
</dbReference>
<feature type="chain" id="PRO_5035231526" description="Cytochrome P450" evidence="15">
    <location>
        <begin position="22"/>
        <end position="429"/>
    </location>
</feature>
<comment type="subcellular location">
    <subcellularLocation>
        <location evidence="4">Endoplasmic reticulum membrane</location>
        <topology evidence="4">Peripheral membrane protein</topology>
    </subcellularLocation>
    <subcellularLocation>
        <location evidence="3">Microsome membrane</location>
        <topology evidence="3">Peripheral membrane protein</topology>
    </subcellularLocation>
</comment>
<keyword evidence="9" id="KW-0492">Microsome</keyword>
<comment type="function">
    <text evidence="2">May be involved in the metabolism of insect hormones and in the breakdown of synthetic insecticides.</text>
</comment>
<evidence type="ECO:0000256" key="5">
    <source>
        <dbReference type="ARBA" id="ARBA00010617"/>
    </source>
</evidence>
<evidence type="ECO:0000256" key="10">
    <source>
        <dbReference type="ARBA" id="ARBA00023002"/>
    </source>
</evidence>
<feature type="signal peptide" evidence="15">
    <location>
        <begin position="1"/>
        <end position="21"/>
    </location>
</feature>
<evidence type="ECO:0000313" key="16">
    <source>
        <dbReference type="EMBL" id="CAG7837764.1"/>
    </source>
</evidence>
<comment type="cofactor">
    <cofactor evidence="1">
        <name>heme</name>
        <dbReference type="ChEBI" id="CHEBI:30413"/>
    </cofactor>
</comment>
<dbReference type="OrthoDB" id="1103324at2759"/>
<dbReference type="GO" id="GO:0020037">
    <property type="term" value="F:heme binding"/>
    <property type="evidence" value="ECO:0007669"/>
    <property type="project" value="InterPro"/>
</dbReference>
<keyword evidence="15" id="KW-0732">Signal</keyword>
<evidence type="ECO:0000256" key="3">
    <source>
        <dbReference type="ARBA" id="ARBA00004174"/>
    </source>
</evidence>
<keyword evidence="6 14" id="KW-0349">Heme</keyword>
<dbReference type="InterPro" id="IPR001128">
    <property type="entry name" value="Cyt_P450"/>
</dbReference>
<dbReference type="Proteomes" id="UP000708208">
    <property type="component" value="Unassembled WGS sequence"/>
</dbReference>
<organism evidence="16 17">
    <name type="scientific">Allacma fusca</name>
    <dbReference type="NCBI Taxonomy" id="39272"/>
    <lineage>
        <taxon>Eukaryota</taxon>
        <taxon>Metazoa</taxon>
        <taxon>Ecdysozoa</taxon>
        <taxon>Arthropoda</taxon>
        <taxon>Hexapoda</taxon>
        <taxon>Collembola</taxon>
        <taxon>Symphypleona</taxon>
        <taxon>Sminthuridae</taxon>
        <taxon>Allacma</taxon>
    </lineage>
</organism>
<evidence type="ECO:0000256" key="4">
    <source>
        <dbReference type="ARBA" id="ARBA00004406"/>
    </source>
</evidence>
<evidence type="ECO:0000256" key="14">
    <source>
        <dbReference type="RuleBase" id="RU000461"/>
    </source>
</evidence>
<accession>A0A8J2PY08</accession>
<sequence length="429" mass="49022">MDLSWLVVAAVFLLTLAYCLSSRNSNGRLPPGPRPIPILGNLHLLGDKPHLVLTALRAKFGDVYSFKLGSYNGVVLNGHEAIRDALTESAFSGRHMESAAFPRQGGIVLTEGKDWAEQRRFTLKTLRDFGFGERFTHDDPRVHKLIGLLNIAIQSESVTVLEKLSFFIAWLHPLKKYMKTIQQMNKFMEETLKMMRDIIQNHKESFQQDQLRDFIDVYLNEIEHATEETPTFYGGRGEHNLPVVLFEMFIAGTETTASSLTYALQYLAVNDDVQEKMYREIKNVVGSTRRPALTDREKLPYCEATIYEALRHSNLLPRSLPHKTTEDVIFRGYVIPKNTIVIPNLHSAMRDPTVWGDPENFRPERFLTVDGALKKHHDALLPFSFGKRICLGESLARDQLFLFLTSLIQQFCFKPDPNSPKLTVELRLM</sequence>
<dbReference type="EMBL" id="CAJVCH010571530">
    <property type="protein sequence ID" value="CAG7837764.1"/>
    <property type="molecule type" value="Genomic_DNA"/>
</dbReference>
<name>A0A8J2PY08_9HEXA</name>
<reference evidence="16" key="1">
    <citation type="submission" date="2021-06" db="EMBL/GenBank/DDBJ databases">
        <authorList>
            <person name="Hodson N. C."/>
            <person name="Mongue J. A."/>
            <person name="Jaron S. K."/>
        </authorList>
    </citation>
    <scope>NUCLEOTIDE SEQUENCE</scope>
</reference>
<keyword evidence="10 14" id="KW-0560">Oxidoreductase</keyword>
<evidence type="ECO:0000256" key="7">
    <source>
        <dbReference type="ARBA" id="ARBA00022723"/>
    </source>
</evidence>
<dbReference type="GO" id="GO:0005506">
    <property type="term" value="F:iron ion binding"/>
    <property type="evidence" value="ECO:0007669"/>
    <property type="project" value="InterPro"/>
</dbReference>
<keyword evidence="8" id="KW-0256">Endoplasmic reticulum</keyword>
<evidence type="ECO:0000256" key="6">
    <source>
        <dbReference type="ARBA" id="ARBA00022617"/>
    </source>
</evidence>
<dbReference type="InterPro" id="IPR050182">
    <property type="entry name" value="Cytochrome_P450_fam2"/>
</dbReference>
<evidence type="ECO:0000256" key="1">
    <source>
        <dbReference type="ARBA" id="ARBA00001971"/>
    </source>
</evidence>